<evidence type="ECO:0000313" key="4">
    <source>
        <dbReference type="Proteomes" id="UP000007880"/>
    </source>
</evidence>
<dbReference type="KEGG" id="cap:CLDAP_05120"/>
<feature type="transmembrane region" description="Helical" evidence="2">
    <location>
        <begin position="32"/>
        <end position="53"/>
    </location>
</feature>
<gene>
    <name evidence="3" type="ordered locus">CLDAP_05120</name>
</gene>
<keyword evidence="2" id="KW-1133">Transmembrane helix</keyword>
<name>I0HZW4_CALAS</name>
<accession>I0HZW4</accession>
<dbReference type="AlphaFoldDB" id="I0HZW4"/>
<dbReference type="STRING" id="926550.CLDAP_05120"/>
<organism evidence="3 4">
    <name type="scientific">Caldilinea aerophila (strain DSM 14535 / JCM 11387 / NBRC 104270 / STL-6-O1)</name>
    <dbReference type="NCBI Taxonomy" id="926550"/>
    <lineage>
        <taxon>Bacteria</taxon>
        <taxon>Bacillati</taxon>
        <taxon>Chloroflexota</taxon>
        <taxon>Caldilineae</taxon>
        <taxon>Caldilineales</taxon>
        <taxon>Caldilineaceae</taxon>
        <taxon>Caldilinea</taxon>
    </lineage>
</organism>
<keyword evidence="2" id="KW-0812">Transmembrane</keyword>
<protein>
    <submittedName>
        <fullName evidence="3">Uncharacterized protein</fullName>
    </submittedName>
</protein>
<proteinExistence type="predicted"/>
<dbReference type="Proteomes" id="UP000007880">
    <property type="component" value="Chromosome"/>
</dbReference>
<dbReference type="HOGENOM" id="CLU_2380780_0_0_0"/>
<sequence>MRINWRRLTGYVMFMLIAPTLAAVVLDQVIATSPWLTIVVSLICIPATTVVVMRTALLEFEKIIEVVAPVEREMEKEEGANLKTGEPSPVDGAE</sequence>
<reference evidence="3 4" key="1">
    <citation type="submission" date="2012-02" db="EMBL/GenBank/DDBJ databases">
        <title>Complete genome sequence of Caldilinea aerophila DSM 14535 (= NBRC 102666).</title>
        <authorList>
            <person name="Oguchi A."/>
            <person name="Hosoyama A."/>
            <person name="Sekine M."/>
            <person name="Fukai R."/>
            <person name="Kato Y."/>
            <person name="Nakamura S."/>
            <person name="Hanada S."/>
            <person name="Yamazaki S."/>
            <person name="Fujita N."/>
        </authorList>
    </citation>
    <scope>NUCLEOTIDE SEQUENCE [LARGE SCALE GENOMIC DNA]</scope>
    <source>
        <strain evidence="4">DSM 14535 / JCM 11387 / NBRC 104270 / STL-6-O1</strain>
    </source>
</reference>
<evidence type="ECO:0000256" key="1">
    <source>
        <dbReference type="SAM" id="MobiDB-lite"/>
    </source>
</evidence>
<keyword evidence="4" id="KW-1185">Reference proteome</keyword>
<evidence type="ECO:0000313" key="3">
    <source>
        <dbReference type="EMBL" id="BAL98551.1"/>
    </source>
</evidence>
<feature type="region of interest" description="Disordered" evidence="1">
    <location>
        <begin position="73"/>
        <end position="94"/>
    </location>
</feature>
<evidence type="ECO:0000256" key="2">
    <source>
        <dbReference type="SAM" id="Phobius"/>
    </source>
</evidence>
<dbReference type="EMBL" id="AP012337">
    <property type="protein sequence ID" value="BAL98551.1"/>
    <property type="molecule type" value="Genomic_DNA"/>
</dbReference>
<keyword evidence="2" id="KW-0472">Membrane</keyword>